<organism evidence="2 3">
    <name type="scientific">Pristionchus entomophagus</name>
    <dbReference type="NCBI Taxonomy" id="358040"/>
    <lineage>
        <taxon>Eukaryota</taxon>
        <taxon>Metazoa</taxon>
        <taxon>Ecdysozoa</taxon>
        <taxon>Nematoda</taxon>
        <taxon>Chromadorea</taxon>
        <taxon>Rhabditida</taxon>
        <taxon>Rhabditina</taxon>
        <taxon>Diplogasteromorpha</taxon>
        <taxon>Diplogasteroidea</taxon>
        <taxon>Neodiplogasteridae</taxon>
        <taxon>Pristionchus</taxon>
    </lineage>
</organism>
<accession>A0AAV5UD67</accession>
<dbReference type="AlphaFoldDB" id="A0AAV5UD67"/>
<reference evidence="2" key="1">
    <citation type="submission" date="2023-10" db="EMBL/GenBank/DDBJ databases">
        <title>Genome assembly of Pristionchus species.</title>
        <authorList>
            <person name="Yoshida K."/>
            <person name="Sommer R.J."/>
        </authorList>
    </citation>
    <scope>NUCLEOTIDE SEQUENCE</scope>
    <source>
        <strain evidence="2">RS0144</strain>
    </source>
</reference>
<proteinExistence type="predicted"/>
<gene>
    <name evidence="2" type="ORF">PENTCL1PPCAC_26461</name>
</gene>
<evidence type="ECO:0000313" key="3">
    <source>
        <dbReference type="Proteomes" id="UP001432027"/>
    </source>
</evidence>
<keyword evidence="3" id="KW-1185">Reference proteome</keyword>
<evidence type="ECO:0008006" key="4">
    <source>
        <dbReference type="Google" id="ProtNLM"/>
    </source>
</evidence>
<feature type="non-terminal residue" evidence="2">
    <location>
        <position position="1"/>
    </location>
</feature>
<sequence>ASLFPLTNQYSLLVLSSPLSLNHVLPSPDVNGHLRSHSLVPHVHSGYGSFRAGIHSPLLSPFPFPCLPSHDHSRPMHHLHGPCGIRRGNLSLRHSRLLGCLLSHRHLLIRSNPLQTGAGEGASSQHAVLPSPR</sequence>
<evidence type="ECO:0000313" key="2">
    <source>
        <dbReference type="EMBL" id="GMT04287.1"/>
    </source>
</evidence>
<evidence type="ECO:0000256" key="1">
    <source>
        <dbReference type="SAM" id="MobiDB-lite"/>
    </source>
</evidence>
<comment type="caution">
    <text evidence="2">The sequence shown here is derived from an EMBL/GenBank/DDBJ whole genome shotgun (WGS) entry which is preliminary data.</text>
</comment>
<dbReference type="Proteomes" id="UP001432027">
    <property type="component" value="Unassembled WGS sequence"/>
</dbReference>
<name>A0AAV5UD67_9BILA</name>
<dbReference type="EMBL" id="BTSX01000006">
    <property type="protein sequence ID" value="GMT04287.1"/>
    <property type="molecule type" value="Genomic_DNA"/>
</dbReference>
<feature type="region of interest" description="Disordered" evidence="1">
    <location>
        <begin position="114"/>
        <end position="133"/>
    </location>
</feature>
<protein>
    <recommendedName>
        <fullName evidence="4">G protein-coupled receptor</fullName>
    </recommendedName>
</protein>